<evidence type="ECO:0000313" key="2">
    <source>
        <dbReference type="EMBL" id="QXH57954.1"/>
    </source>
</evidence>
<organism evidence="2 3">
    <name type="scientific">Pseudomonas maumuensis</name>
    <dbReference type="NCBI Taxonomy" id="2842354"/>
    <lineage>
        <taxon>Bacteria</taxon>
        <taxon>Pseudomonadati</taxon>
        <taxon>Pseudomonadota</taxon>
        <taxon>Gammaproteobacteria</taxon>
        <taxon>Pseudomonadales</taxon>
        <taxon>Pseudomonadaceae</taxon>
        <taxon>Pseudomonas</taxon>
    </lineage>
</organism>
<protein>
    <submittedName>
        <fullName evidence="2">LemA family protein</fullName>
    </submittedName>
</protein>
<keyword evidence="3" id="KW-1185">Reference proteome</keyword>
<dbReference type="PANTHER" id="PTHR34478">
    <property type="entry name" value="PROTEIN LEMA"/>
    <property type="match status" value="1"/>
</dbReference>
<reference evidence="2 3" key="1">
    <citation type="journal article" date="2021" name="Microorganisms">
        <title>The Ever-Expanding Pseudomonas Genus: Description of 43 New Species and Partition of the Pseudomonas putida Group.</title>
        <authorList>
            <person name="Girard L."/>
            <person name="Lood C."/>
            <person name="Hofte M."/>
            <person name="Vandamme P."/>
            <person name="Rokni-Zadeh H."/>
            <person name="van Noort V."/>
            <person name="Lavigne R."/>
            <person name="De Mot R."/>
        </authorList>
    </citation>
    <scope>NUCLEOTIDE SEQUENCE [LARGE SCALE GENOMIC DNA]</scope>
    <source>
        <strain evidence="2 3">COW77</strain>
    </source>
</reference>
<dbReference type="Proteomes" id="UP000824010">
    <property type="component" value="Chromosome"/>
</dbReference>
<evidence type="ECO:0000313" key="3">
    <source>
        <dbReference type="Proteomes" id="UP000824010"/>
    </source>
</evidence>
<proteinExistence type="predicted"/>
<sequence>MTVDLPTIIGIAVTALVLMSIIGLYNSIIGGLNRAQRAWADVLTYERQKNKVLDGLQQHVNHYQEYEQSLMSEITRLRSAIAELPSTANGDSLVNAENATRSLLNGMRVAVEAYPDLKASAVLNNLMREIAEQQENVGAAIAIFNGEVERFNNRIQMFPGSMVNAVLNRQLPIVPFTDAQAASGFSYRPNL</sequence>
<keyword evidence="1" id="KW-0472">Membrane</keyword>
<name>A0ABX8NPK2_9PSED</name>
<evidence type="ECO:0000256" key="1">
    <source>
        <dbReference type="SAM" id="Phobius"/>
    </source>
</evidence>
<keyword evidence="1" id="KW-1133">Transmembrane helix</keyword>
<dbReference type="EMBL" id="CP077077">
    <property type="protein sequence ID" value="QXH57954.1"/>
    <property type="molecule type" value="Genomic_DNA"/>
</dbReference>
<feature type="transmembrane region" description="Helical" evidence="1">
    <location>
        <begin position="6"/>
        <end position="28"/>
    </location>
</feature>
<dbReference type="InterPro" id="IPR007156">
    <property type="entry name" value="MamQ_LemA"/>
</dbReference>
<dbReference type="PANTHER" id="PTHR34478:SF2">
    <property type="entry name" value="MEMBRANE PROTEIN"/>
    <property type="match status" value="1"/>
</dbReference>
<accession>A0ABX8NPK2</accession>
<keyword evidence="1" id="KW-0812">Transmembrane</keyword>
<gene>
    <name evidence="2" type="ORF">KSS90_07080</name>
</gene>
<dbReference type="Pfam" id="PF04011">
    <property type="entry name" value="LemA"/>
    <property type="match status" value="1"/>
</dbReference>